<protein>
    <submittedName>
        <fullName evidence="3">Conserved membrane protein</fullName>
    </submittedName>
</protein>
<dbReference type="AlphaFoldDB" id="A0A0F7SNU3"/>
<reference evidence="3" key="1">
    <citation type="submission" date="2014-08" db="EMBL/GenBank/DDBJ databases">
        <authorList>
            <person name="Sharma Rahul"/>
            <person name="Thines Marco"/>
        </authorList>
    </citation>
    <scope>NUCLEOTIDE SEQUENCE</scope>
</reference>
<comment type="subcellular location">
    <subcellularLocation>
        <location evidence="1">Nucleus</location>
    </subcellularLocation>
</comment>
<dbReference type="EMBL" id="LN483157">
    <property type="protein sequence ID" value="CED83757.1"/>
    <property type="molecule type" value="Genomic_DNA"/>
</dbReference>
<dbReference type="GO" id="GO:0006261">
    <property type="term" value="P:DNA-templated DNA replication"/>
    <property type="evidence" value="ECO:0007669"/>
    <property type="project" value="TreeGrafter"/>
</dbReference>
<keyword evidence="2" id="KW-0539">Nucleus</keyword>
<dbReference type="InterPro" id="IPR019140">
    <property type="entry name" value="MCM_complex-bd"/>
</dbReference>
<sequence>MSALGTTDILRTALAELPAQEETAADIPALLSALQDIHSIPSFRPTESAPNSIVSFRCMLQDTTSQPEVFMPVLETDEPESGSTGQGEDIDYSRLKERAVVWAVGVPGESSWVQDTLVPNARSLSASPKPIEIHPSIAHKFPCVQSGEGSEAERAGAFIKFYDDSTHSPLTIHTVIGLLTFAPSEDPSAFPLLSSGPSLSPDSSLPLLPTIHVLKTTSHTDSLVPVDKLPLIEPGKEWHAIRTELRNLICQIGLGGEEAWVGEWVLGLICQRNQPPLHPLTASLLPPQSTPLPLRYLLPHLLPTFHSIPISISTLNKSHFHPSSTKNEDLQAGALQLPKGGTLWIEEAGLGEGGVLGERGLGNFEAIKKVMGEQKIEFSFPFSSFWFPMDVNVLVIGDAKGGTLLPVDVKIPLQSPSKSYATEEEVEAALPGSERMNQFRALIARAREGTLVVPPDVSEAIQSHFVNHRQIHGPQSLSGEELGLRMKFARSLALSRGQTKMDLETWQDAWRLDELRLGQADGWIASDGSGKAKEKLVGR</sequence>
<accession>A0A0F7SNU3</accession>
<dbReference type="PANTHER" id="PTHR13489">
    <property type="entry name" value="MINI-CHROMOSOME MAINTENANCE COMPLEX-BINDING PROTEIN"/>
    <property type="match status" value="1"/>
</dbReference>
<dbReference type="GO" id="GO:0005634">
    <property type="term" value="C:nucleus"/>
    <property type="evidence" value="ECO:0007669"/>
    <property type="project" value="UniProtKB-SubCell"/>
</dbReference>
<evidence type="ECO:0000313" key="3">
    <source>
        <dbReference type="EMBL" id="CED83757.1"/>
    </source>
</evidence>
<dbReference type="GO" id="GO:0003682">
    <property type="term" value="F:chromatin binding"/>
    <property type="evidence" value="ECO:0007669"/>
    <property type="project" value="TreeGrafter"/>
</dbReference>
<name>A0A0F7SNU3_PHARH</name>
<evidence type="ECO:0000256" key="1">
    <source>
        <dbReference type="ARBA" id="ARBA00004123"/>
    </source>
</evidence>
<proteinExistence type="predicted"/>
<organism evidence="3">
    <name type="scientific">Phaffia rhodozyma</name>
    <name type="common">Yeast</name>
    <name type="synonym">Xanthophyllomyces dendrorhous</name>
    <dbReference type="NCBI Taxonomy" id="264483"/>
    <lineage>
        <taxon>Eukaryota</taxon>
        <taxon>Fungi</taxon>
        <taxon>Dikarya</taxon>
        <taxon>Basidiomycota</taxon>
        <taxon>Agaricomycotina</taxon>
        <taxon>Tremellomycetes</taxon>
        <taxon>Cystofilobasidiales</taxon>
        <taxon>Mrakiaceae</taxon>
        <taxon>Phaffia</taxon>
    </lineage>
</organism>
<dbReference type="PANTHER" id="PTHR13489:SF0">
    <property type="entry name" value="MINI-CHROMOSOME MAINTENANCE COMPLEX-BINDING PROTEIN"/>
    <property type="match status" value="1"/>
</dbReference>
<dbReference type="Pfam" id="PF09739">
    <property type="entry name" value="MCM_bind"/>
    <property type="match status" value="2"/>
</dbReference>
<evidence type="ECO:0000256" key="2">
    <source>
        <dbReference type="ARBA" id="ARBA00023242"/>
    </source>
</evidence>